<dbReference type="Proteomes" id="UP000283269">
    <property type="component" value="Unassembled WGS sequence"/>
</dbReference>
<sequence length="365" mass="40844">MSASPSVLPRNRLTPLEKAKMLFILLPAPALITWALVKSNFTEDGKAKSWKRVAIDRVSLRALYNMNRRQVRAFFGETRDAYDAFIKAEKSAPVVEELDENARLLWIGPKRIDRVILYLHGGAFLWGMMASTPKFLLYIQEELEKRGKPTGAVILNYTLVPDATFPTQLKQTVAAVQHLVNSGVHPENIQLVGDSAGGILFHQLLSHILHPVDGVPTLTFSAPLAGAYMMSPWTLLTDDPIVHTNEGRGDILGVRTGLYWGSKVLEGVPESAWPYVNLHSTPEDWLEGCNDIVKRILISAGEAEILRDPIIQYSKKLEKHHKNASLFIEEHGIHDDLLMRFLVGDKDLGKLAPFLVNWLDEGFSK</sequence>
<evidence type="ECO:0000259" key="2">
    <source>
        <dbReference type="Pfam" id="PF07859"/>
    </source>
</evidence>
<dbReference type="STRING" id="93625.A0A409XRR9"/>
<dbReference type="InterPro" id="IPR050300">
    <property type="entry name" value="GDXG_lipolytic_enzyme"/>
</dbReference>
<protein>
    <recommendedName>
        <fullName evidence="2">Alpha/beta hydrolase fold-3 domain-containing protein</fullName>
    </recommendedName>
</protein>
<evidence type="ECO:0000313" key="3">
    <source>
        <dbReference type="EMBL" id="PPQ93407.1"/>
    </source>
</evidence>
<feature type="domain" description="Alpha/beta hydrolase fold-3" evidence="2">
    <location>
        <begin position="116"/>
        <end position="335"/>
    </location>
</feature>
<dbReference type="Gene3D" id="3.40.50.1820">
    <property type="entry name" value="alpha/beta hydrolase"/>
    <property type="match status" value="1"/>
</dbReference>
<dbReference type="PANTHER" id="PTHR48081:SF31">
    <property type="entry name" value="STERYL ACETYL HYDROLASE MUG81-RELATED"/>
    <property type="match status" value="1"/>
</dbReference>
<keyword evidence="4" id="KW-1185">Reference proteome</keyword>
<gene>
    <name evidence="3" type="ORF">CVT25_004724</name>
</gene>
<evidence type="ECO:0000313" key="4">
    <source>
        <dbReference type="Proteomes" id="UP000283269"/>
    </source>
</evidence>
<name>A0A409XRR9_PSICY</name>
<dbReference type="Pfam" id="PF07859">
    <property type="entry name" value="Abhydrolase_3"/>
    <property type="match status" value="1"/>
</dbReference>
<dbReference type="PANTHER" id="PTHR48081">
    <property type="entry name" value="AB HYDROLASE SUPERFAMILY PROTEIN C4A8.06C"/>
    <property type="match status" value="1"/>
</dbReference>
<dbReference type="FunCoup" id="A0A409XRR9">
    <property type="interactions" value="20"/>
</dbReference>
<dbReference type="AlphaFoldDB" id="A0A409XRR9"/>
<dbReference type="InterPro" id="IPR013094">
    <property type="entry name" value="AB_hydrolase_3"/>
</dbReference>
<reference evidence="3 4" key="1">
    <citation type="journal article" date="2018" name="Evol. Lett.">
        <title>Horizontal gene cluster transfer increased hallucinogenic mushroom diversity.</title>
        <authorList>
            <person name="Reynolds H.T."/>
            <person name="Vijayakumar V."/>
            <person name="Gluck-Thaler E."/>
            <person name="Korotkin H.B."/>
            <person name="Matheny P.B."/>
            <person name="Slot J.C."/>
        </authorList>
    </citation>
    <scope>NUCLEOTIDE SEQUENCE [LARGE SCALE GENOMIC DNA]</scope>
    <source>
        <strain evidence="3 4">2631</strain>
    </source>
</reference>
<dbReference type="OrthoDB" id="2152029at2759"/>
<dbReference type="InterPro" id="IPR029058">
    <property type="entry name" value="AB_hydrolase_fold"/>
</dbReference>
<evidence type="ECO:0000256" key="1">
    <source>
        <dbReference type="ARBA" id="ARBA00022801"/>
    </source>
</evidence>
<dbReference type="GO" id="GO:0016787">
    <property type="term" value="F:hydrolase activity"/>
    <property type="evidence" value="ECO:0007669"/>
    <property type="project" value="UniProtKB-KW"/>
</dbReference>
<dbReference type="EMBL" id="NHYD01000757">
    <property type="protein sequence ID" value="PPQ93407.1"/>
    <property type="molecule type" value="Genomic_DNA"/>
</dbReference>
<dbReference type="InParanoid" id="A0A409XRR9"/>
<accession>A0A409XRR9</accession>
<dbReference type="SUPFAM" id="SSF53474">
    <property type="entry name" value="alpha/beta-Hydrolases"/>
    <property type="match status" value="1"/>
</dbReference>
<organism evidence="3 4">
    <name type="scientific">Psilocybe cyanescens</name>
    <dbReference type="NCBI Taxonomy" id="93625"/>
    <lineage>
        <taxon>Eukaryota</taxon>
        <taxon>Fungi</taxon>
        <taxon>Dikarya</taxon>
        <taxon>Basidiomycota</taxon>
        <taxon>Agaricomycotina</taxon>
        <taxon>Agaricomycetes</taxon>
        <taxon>Agaricomycetidae</taxon>
        <taxon>Agaricales</taxon>
        <taxon>Agaricineae</taxon>
        <taxon>Strophariaceae</taxon>
        <taxon>Psilocybe</taxon>
    </lineage>
</organism>
<proteinExistence type="predicted"/>
<keyword evidence="1" id="KW-0378">Hydrolase</keyword>
<comment type="caution">
    <text evidence="3">The sequence shown here is derived from an EMBL/GenBank/DDBJ whole genome shotgun (WGS) entry which is preliminary data.</text>
</comment>